<dbReference type="AlphaFoldDB" id="A0A084AWQ0"/>
<dbReference type="EMBL" id="KL648516">
    <property type="protein sequence ID" value="KEY69729.1"/>
    <property type="molecule type" value="Genomic_DNA"/>
</dbReference>
<proteinExistence type="predicted"/>
<evidence type="ECO:0000313" key="3">
    <source>
        <dbReference type="Proteomes" id="UP000028045"/>
    </source>
</evidence>
<feature type="compositionally biased region" description="Polar residues" evidence="1">
    <location>
        <begin position="1"/>
        <end position="14"/>
    </location>
</feature>
<organism evidence="2 3">
    <name type="scientific">Stachybotrys chartarum (strain CBS 109288 / IBT 7711)</name>
    <name type="common">Toxic black mold</name>
    <name type="synonym">Stilbospora chartarum</name>
    <dbReference type="NCBI Taxonomy" id="1280523"/>
    <lineage>
        <taxon>Eukaryota</taxon>
        <taxon>Fungi</taxon>
        <taxon>Dikarya</taxon>
        <taxon>Ascomycota</taxon>
        <taxon>Pezizomycotina</taxon>
        <taxon>Sordariomycetes</taxon>
        <taxon>Hypocreomycetidae</taxon>
        <taxon>Hypocreales</taxon>
        <taxon>Stachybotryaceae</taxon>
        <taxon>Stachybotrys</taxon>
    </lineage>
</organism>
<dbReference type="Proteomes" id="UP000028045">
    <property type="component" value="Unassembled WGS sequence"/>
</dbReference>
<evidence type="ECO:0000313" key="2">
    <source>
        <dbReference type="EMBL" id="KEY69729.1"/>
    </source>
</evidence>
<sequence>MDGVWNTGQVGESLSRNDREPSLLRSGESHQHQDVQACGLPVDRTGERPPHAATHGWQNVGPRREEEESDSRRGSWWHALLPCDAARTGTLPEAYGICQRPVTAAPVPGGGEDMGYMPPAVGFVCVDATPASSAWAKWPCSKATHEVGVHAASVTGDESLLPVHA</sequence>
<feature type="region of interest" description="Disordered" evidence="1">
    <location>
        <begin position="1"/>
        <end position="74"/>
    </location>
</feature>
<name>A0A084AWQ0_STACB</name>
<feature type="compositionally biased region" description="Basic and acidic residues" evidence="1">
    <location>
        <begin position="15"/>
        <end position="33"/>
    </location>
</feature>
<keyword evidence="3" id="KW-1185">Reference proteome</keyword>
<evidence type="ECO:0000256" key="1">
    <source>
        <dbReference type="SAM" id="MobiDB-lite"/>
    </source>
</evidence>
<protein>
    <submittedName>
        <fullName evidence="2">Uncharacterized protein</fullName>
    </submittedName>
</protein>
<feature type="compositionally biased region" description="Basic and acidic residues" evidence="1">
    <location>
        <begin position="62"/>
        <end position="73"/>
    </location>
</feature>
<dbReference type="HOGENOM" id="CLU_1611876_0_0_1"/>
<gene>
    <name evidence="2" type="ORF">S7711_10680</name>
</gene>
<accession>A0A084AWQ0</accession>
<reference evidence="2 3" key="1">
    <citation type="journal article" date="2014" name="BMC Genomics">
        <title>Comparative genome sequencing reveals chemotype-specific gene clusters in the toxigenic black mold Stachybotrys.</title>
        <authorList>
            <person name="Semeiks J."/>
            <person name="Borek D."/>
            <person name="Otwinowski Z."/>
            <person name="Grishin N.V."/>
        </authorList>
    </citation>
    <scope>NUCLEOTIDE SEQUENCE [LARGE SCALE GENOMIC DNA]</scope>
    <source>
        <strain evidence="3">CBS 109288 / IBT 7711</strain>
    </source>
</reference>